<evidence type="ECO:0000259" key="1">
    <source>
        <dbReference type="SMART" id="SM00943"/>
    </source>
</evidence>
<sequence>MFEDWLRRRHLDTLRERALRYAANGWPVAPLAVPRDGSCPCRLRDCVEPHLVGEAVTDPVQVAIVWDRQPWDLALPTSSFDVVDVPARFGALLNQLLKTTCPTAMAPAHRRWWFFLVPGSIPAAQVRAADGVLHSGPDDWVAAPGTNLEYDGRVRWLVHPGLTGWRPYQRRDAVDEVFF</sequence>
<dbReference type="EMBL" id="CP001736">
    <property type="protein sequence ID" value="ADB35788.1"/>
    <property type="molecule type" value="Genomic_DNA"/>
</dbReference>
<protein>
    <recommendedName>
        <fullName evidence="1">DNA primase/polymerase bifunctional N-terminal domain-containing protein</fullName>
    </recommendedName>
</protein>
<accession>D2Q292</accession>
<dbReference type="RefSeq" id="WP_012924340.1">
    <property type="nucleotide sequence ID" value="NC_013729.1"/>
</dbReference>
<dbReference type="Pfam" id="PF09250">
    <property type="entry name" value="Prim-Pol"/>
    <property type="match status" value="1"/>
</dbReference>
<dbReference type="STRING" id="479435.Kfla_6797"/>
<keyword evidence="3" id="KW-1185">Reference proteome</keyword>
<feature type="domain" description="DNA primase/polymerase bifunctional N-terminal" evidence="1">
    <location>
        <begin position="18"/>
        <end position="166"/>
    </location>
</feature>
<dbReference type="KEGG" id="kfl:Kfla_6797"/>
<dbReference type="SMART" id="SM00943">
    <property type="entry name" value="Prim-Pol"/>
    <property type="match status" value="1"/>
</dbReference>
<dbReference type="AlphaFoldDB" id="D2Q292"/>
<organism evidence="2 3">
    <name type="scientific">Kribbella flavida (strain DSM 17836 / JCM 10339 / NBRC 14399)</name>
    <dbReference type="NCBI Taxonomy" id="479435"/>
    <lineage>
        <taxon>Bacteria</taxon>
        <taxon>Bacillati</taxon>
        <taxon>Actinomycetota</taxon>
        <taxon>Actinomycetes</taxon>
        <taxon>Propionibacteriales</taxon>
        <taxon>Kribbellaceae</taxon>
        <taxon>Kribbella</taxon>
    </lineage>
</organism>
<dbReference type="Proteomes" id="UP000007967">
    <property type="component" value="Chromosome"/>
</dbReference>
<dbReference type="InterPro" id="IPR015330">
    <property type="entry name" value="DNA_primase/pol_bifunc_N"/>
</dbReference>
<name>D2Q292_KRIFD</name>
<gene>
    <name evidence="2" type="ordered locus">Kfla_6797</name>
</gene>
<reference evidence="3" key="1">
    <citation type="submission" date="2009-09" db="EMBL/GenBank/DDBJ databases">
        <title>The complete genome of Kribbella flavida DSM 17836.</title>
        <authorList>
            <consortium name="US DOE Joint Genome Institute (JGI-PGF)"/>
            <person name="Lucas S."/>
            <person name="Copeland A."/>
            <person name="Lapidus A."/>
            <person name="Glavina del Rio T."/>
            <person name="Dalin E."/>
            <person name="Tice H."/>
            <person name="Bruce D."/>
            <person name="Goodwin L."/>
            <person name="Pitluck S."/>
            <person name="Kyrpides N."/>
            <person name="Mavromatis K."/>
            <person name="Ivanova N."/>
            <person name="Saunders E."/>
            <person name="Brettin T."/>
            <person name="Detter J.C."/>
            <person name="Han C."/>
            <person name="Larimer F."/>
            <person name="Land M."/>
            <person name="Hauser L."/>
            <person name="Markowitz V."/>
            <person name="Cheng J.-F."/>
            <person name="Hugenholtz P."/>
            <person name="Woyke T."/>
            <person name="Wu D."/>
            <person name="Pukall R."/>
            <person name="Klenk H.-P."/>
            <person name="Eisen J.A."/>
        </authorList>
    </citation>
    <scope>NUCLEOTIDE SEQUENCE [LARGE SCALE GENOMIC DNA]</scope>
    <source>
        <strain evidence="3">DSM 17836 / JCM 10339 / NBRC 14399</strain>
    </source>
</reference>
<evidence type="ECO:0000313" key="3">
    <source>
        <dbReference type="Proteomes" id="UP000007967"/>
    </source>
</evidence>
<evidence type="ECO:0000313" key="2">
    <source>
        <dbReference type="EMBL" id="ADB35788.1"/>
    </source>
</evidence>
<reference evidence="2 3" key="2">
    <citation type="journal article" date="2010" name="Stand. Genomic Sci.">
        <title>Complete genome sequence of Kribbella flavida type strain (IFO 14399).</title>
        <authorList>
            <person name="Pukall R."/>
            <person name="Lapidus A."/>
            <person name="Glavina Del Rio T."/>
            <person name="Copeland A."/>
            <person name="Tice H."/>
            <person name="Cheng J.-F."/>
            <person name="Lucas S."/>
            <person name="Chen F."/>
            <person name="Nolan M."/>
            <person name="LaButti K."/>
            <person name="Pati A."/>
            <person name="Ivanova N."/>
            <person name="Mavrommatis K."/>
            <person name="Mikhailova N."/>
            <person name="Pitluck S."/>
            <person name="Bruce D."/>
            <person name="Goodwin L."/>
            <person name="Land M."/>
            <person name="Hauser L."/>
            <person name="Chang Y.-J."/>
            <person name="Jeffries C.D."/>
            <person name="Chen A."/>
            <person name="Palaniappan K."/>
            <person name="Chain P."/>
            <person name="Rohde M."/>
            <person name="Goeker M."/>
            <person name="Bristow J."/>
            <person name="Eisen J.A."/>
            <person name="Markowitz V."/>
            <person name="Hugenholtz P."/>
            <person name="Kyrpides N.C."/>
            <person name="Klenk H.-P."/>
            <person name="Brettin T."/>
        </authorList>
    </citation>
    <scope>NUCLEOTIDE SEQUENCE [LARGE SCALE GENOMIC DNA]</scope>
    <source>
        <strain evidence="3">DSM 17836 / JCM 10339 / NBRC 14399</strain>
    </source>
</reference>
<proteinExistence type="predicted"/>
<dbReference type="HOGENOM" id="CLU_1501628_0_0_11"/>